<dbReference type="FunFam" id="3.40.50.720:FF:000009">
    <property type="entry name" value="Fatty oxidation complex, alpha subunit"/>
    <property type="match status" value="1"/>
</dbReference>
<feature type="binding site" evidence="6">
    <location>
        <position position="144"/>
    </location>
    <ligand>
        <name>NAD(+)</name>
        <dbReference type="ChEBI" id="CHEBI:57540"/>
    </ligand>
</feature>
<evidence type="ECO:0000256" key="6">
    <source>
        <dbReference type="PIRSR" id="PIRSR000105-2"/>
    </source>
</evidence>
<dbReference type="InterPro" id="IPR022694">
    <property type="entry name" value="3-OHacyl-CoA_DH"/>
</dbReference>
<evidence type="ECO:0000256" key="3">
    <source>
        <dbReference type="ARBA" id="ARBA00023002"/>
    </source>
</evidence>
<evidence type="ECO:0000256" key="5">
    <source>
        <dbReference type="PIRSR" id="PIRSR000105-1"/>
    </source>
</evidence>
<dbReference type="Pfam" id="PF02737">
    <property type="entry name" value="3HCDH_N"/>
    <property type="match status" value="1"/>
</dbReference>
<dbReference type="InterPro" id="IPR006176">
    <property type="entry name" value="3-OHacyl-CoA_DH_NAD-bd"/>
</dbReference>
<dbReference type="Proteomes" id="UP000183954">
    <property type="component" value="Unassembled WGS sequence"/>
</dbReference>
<keyword evidence="6" id="KW-0520">NAD</keyword>
<comment type="similarity">
    <text evidence="2">Belongs to the 3-hydroxyacyl-CoA dehydrogenase family.</text>
</comment>
<dbReference type="Gene3D" id="3.40.50.720">
    <property type="entry name" value="NAD(P)-binding Rossmann-like Domain"/>
    <property type="match status" value="1"/>
</dbReference>
<dbReference type="STRING" id="1121420.SAMN02746098_02368"/>
<reference evidence="10" key="1">
    <citation type="submission" date="2016-11" db="EMBL/GenBank/DDBJ databases">
        <authorList>
            <person name="Varghese N."/>
            <person name="Submissions S."/>
        </authorList>
    </citation>
    <scope>NUCLEOTIDE SEQUENCE [LARGE SCALE GENOMIC DNA]</scope>
    <source>
        <strain evidence="10">DSM 15449</strain>
    </source>
</reference>
<dbReference type="SUPFAM" id="SSF51735">
    <property type="entry name" value="NAD(P)-binding Rossmann-fold domains"/>
    <property type="match status" value="1"/>
</dbReference>
<comment type="pathway">
    <text evidence="1">Lipid metabolism; butanoate metabolism.</text>
</comment>
<feature type="binding site" evidence="6">
    <location>
        <position position="34"/>
    </location>
    <ligand>
        <name>NAD(+)</name>
        <dbReference type="ChEBI" id="CHEBI:57540"/>
    </ligand>
</feature>
<protein>
    <recommendedName>
        <fullName evidence="4">3-hydroxybutyryl-CoA dehydrogenase</fullName>
    </recommendedName>
</protein>
<dbReference type="InterPro" id="IPR036291">
    <property type="entry name" value="NAD(P)-bd_dom_sf"/>
</dbReference>
<feature type="binding site" evidence="6">
    <location>
        <position position="120"/>
    </location>
    <ligand>
        <name>NAD(+)</name>
        <dbReference type="ChEBI" id="CHEBI:57540"/>
    </ligand>
</feature>
<dbReference type="Pfam" id="PF00725">
    <property type="entry name" value="3HCDH"/>
    <property type="match status" value="1"/>
</dbReference>
<accession>A0A1M5Y9P6</accession>
<dbReference type="SUPFAM" id="SSF48179">
    <property type="entry name" value="6-phosphogluconate dehydrogenase C-terminal domain-like"/>
    <property type="match status" value="1"/>
</dbReference>
<evidence type="ECO:0000313" key="9">
    <source>
        <dbReference type="EMBL" id="SHI08702.1"/>
    </source>
</evidence>
<dbReference type="InterPro" id="IPR008927">
    <property type="entry name" value="6-PGluconate_DH-like_C_sf"/>
</dbReference>
<evidence type="ECO:0000259" key="8">
    <source>
        <dbReference type="Pfam" id="PF02737"/>
    </source>
</evidence>
<dbReference type="PANTHER" id="PTHR48075">
    <property type="entry name" value="3-HYDROXYACYL-COA DEHYDROGENASE FAMILY PROTEIN"/>
    <property type="match status" value="1"/>
</dbReference>
<dbReference type="GO" id="GO:0006635">
    <property type="term" value="P:fatty acid beta-oxidation"/>
    <property type="evidence" value="ECO:0007669"/>
    <property type="project" value="TreeGrafter"/>
</dbReference>
<feature type="site" description="Important for catalytic activity" evidence="5">
    <location>
        <position position="141"/>
    </location>
</feature>
<gene>
    <name evidence="9" type="ORF">SAMN02746098_02368</name>
</gene>
<feature type="binding site" evidence="6">
    <location>
        <position position="98"/>
    </location>
    <ligand>
        <name>NAD(+)</name>
        <dbReference type="ChEBI" id="CHEBI:57540"/>
    </ligand>
</feature>
<dbReference type="GO" id="GO:0070403">
    <property type="term" value="F:NAD+ binding"/>
    <property type="evidence" value="ECO:0007669"/>
    <property type="project" value="InterPro"/>
</dbReference>
<dbReference type="EMBL" id="FQXJ01000007">
    <property type="protein sequence ID" value="SHI08702.1"/>
    <property type="molecule type" value="Genomic_DNA"/>
</dbReference>
<dbReference type="InterPro" id="IPR013328">
    <property type="entry name" value="6PGD_dom2"/>
</dbReference>
<dbReference type="Gene3D" id="1.10.1040.10">
    <property type="entry name" value="N-(1-d-carboxylethyl)-l-norvaline Dehydrogenase, domain 2"/>
    <property type="match status" value="1"/>
</dbReference>
<organism evidence="9 10">
    <name type="scientific">Desulfosporosinus lacus DSM 15449</name>
    <dbReference type="NCBI Taxonomy" id="1121420"/>
    <lineage>
        <taxon>Bacteria</taxon>
        <taxon>Bacillati</taxon>
        <taxon>Bacillota</taxon>
        <taxon>Clostridia</taxon>
        <taxon>Eubacteriales</taxon>
        <taxon>Desulfitobacteriaceae</taxon>
        <taxon>Desulfosporosinus</taxon>
    </lineage>
</organism>
<evidence type="ECO:0000259" key="7">
    <source>
        <dbReference type="Pfam" id="PF00725"/>
    </source>
</evidence>
<dbReference type="PANTHER" id="PTHR48075:SF5">
    <property type="entry name" value="3-HYDROXYBUTYRYL-COA DEHYDROGENASE"/>
    <property type="match status" value="1"/>
</dbReference>
<proteinExistence type="inferred from homology"/>
<evidence type="ECO:0000256" key="1">
    <source>
        <dbReference type="ARBA" id="ARBA00005086"/>
    </source>
</evidence>
<dbReference type="GO" id="GO:0008691">
    <property type="term" value="F:3-hydroxybutyryl-CoA dehydrogenase activity"/>
    <property type="evidence" value="ECO:0007669"/>
    <property type="project" value="TreeGrafter"/>
</dbReference>
<dbReference type="AlphaFoldDB" id="A0A1M5Y9P6"/>
<name>A0A1M5Y9P6_9FIRM</name>
<feature type="domain" description="3-hydroxyacyl-CoA dehydrogenase C-terminal" evidence="7">
    <location>
        <begin position="188"/>
        <end position="284"/>
    </location>
</feature>
<keyword evidence="10" id="KW-1185">Reference proteome</keyword>
<feature type="binding site" evidence="6">
    <location>
        <begin position="11"/>
        <end position="16"/>
    </location>
    <ligand>
        <name>NAD(+)</name>
        <dbReference type="ChEBI" id="CHEBI:57540"/>
    </ligand>
</feature>
<feature type="domain" description="3-hydroxyacyl-CoA dehydrogenase NAD binding" evidence="8">
    <location>
        <begin position="6"/>
        <end position="185"/>
    </location>
</feature>
<dbReference type="PIRSF" id="PIRSF000105">
    <property type="entry name" value="HCDH"/>
    <property type="match status" value="1"/>
</dbReference>
<evidence type="ECO:0000256" key="2">
    <source>
        <dbReference type="ARBA" id="ARBA00009463"/>
    </source>
</evidence>
<feature type="binding site" evidence="6">
    <location>
        <position position="276"/>
    </location>
    <ligand>
        <name>NAD(+)</name>
        <dbReference type="ChEBI" id="CHEBI:57540"/>
    </ligand>
</feature>
<dbReference type="InterPro" id="IPR006108">
    <property type="entry name" value="3HC_DH_C"/>
</dbReference>
<sequence>MMRIKKIGVLGAGSMGGGIAHLAAIKGFEVILCDVEQKFGEGAVKRIAGFMDKSIEKQKMTFEEKDAVLKRITITTKIEDFASVDMVIEAIFEDMEVKKSAFEKLDKICGPETIFGSNTSSMSITALASATSRPDKVVGLHFFNPPLIMRLVEVIRGYYTSDETVKLASEASLGLGKTPVVVKKDTPGFIVNRIMMPQFLEAIRIVEEGIATPEDIDTAVKLGLNYPMGPFELMDFTGVEISVHVADYLFNESKDIKWNPPQTIKAIVRAGRLGKKTGAGWFDYKSKGV</sequence>
<feature type="binding site" evidence="6">
    <location>
        <position position="93"/>
    </location>
    <ligand>
        <name>NAD(+)</name>
        <dbReference type="ChEBI" id="CHEBI:57540"/>
    </ligand>
</feature>
<evidence type="ECO:0000256" key="4">
    <source>
        <dbReference type="ARBA" id="ARBA00067747"/>
    </source>
</evidence>
<evidence type="ECO:0000313" key="10">
    <source>
        <dbReference type="Proteomes" id="UP000183954"/>
    </source>
</evidence>
<keyword evidence="3" id="KW-0560">Oxidoreductase</keyword>